<dbReference type="GO" id="GO:0000981">
    <property type="term" value="F:DNA-binding transcription factor activity, RNA polymerase II-specific"/>
    <property type="evidence" value="ECO:0007669"/>
    <property type="project" value="InterPro"/>
</dbReference>
<dbReference type="Pfam" id="PF00172">
    <property type="entry name" value="Zn_clus"/>
    <property type="match status" value="1"/>
</dbReference>
<dbReference type="Proteomes" id="UP001152607">
    <property type="component" value="Unassembled WGS sequence"/>
</dbReference>
<evidence type="ECO:0000256" key="2">
    <source>
        <dbReference type="SAM" id="MobiDB-lite"/>
    </source>
</evidence>
<organism evidence="4 5">
    <name type="scientific">Periconia digitata</name>
    <dbReference type="NCBI Taxonomy" id="1303443"/>
    <lineage>
        <taxon>Eukaryota</taxon>
        <taxon>Fungi</taxon>
        <taxon>Dikarya</taxon>
        <taxon>Ascomycota</taxon>
        <taxon>Pezizomycotina</taxon>
        <taxon>Dothideomycetes</taxon>
        <taxon>Pleosporomycetidae</taxon>
        <taxon>Pleosporales</taxon>
        <taxon>Massarineae</taxon>
        <taxon>Periconiaceae</taxon>
        <taxon>Periconia</taxon>
    </lineage>
</organism>
<dbReference type="CDD" id="cd00067">
    <property type="entry name" value="GAL4"/>
    <property type="match status" value="1"/>
</dbReference>
<dbReference type="GO" id="GO:0008270">
    <property type="term" value="F:zinc ion binding"/>
    <property type="evidence" value="ECO:0007669"/>
    <property type="project" value="InterPro"/>
</dbReference>
<sequence length="345" mass="37231">MSEFLMPDLPAKVRDACDRCHSKKMRCQRVGARCERCQQAGVSCVFSPRTPYNAVNRTRNSTHGSKDSSLSSHNTTGGHTETPSASNQTTNSLTGWNINGIEWPSAGEWNLGSMGLLQASDAEGSSSTTASPQFFPPATLADINDVWIDASAPNLVMNQPASPTLLCMPPDTTIAAGVQDLRSTHDRPSTIADISTQVFRAPGLHSASGHITIKESPSDRSLPASEFYCETFAASRSLVKALGSYGDAPPDPGTADDADLLLVLSSYLKLLGRYDAIFGCWLPLIEPEVKEPFSRTRSSALRDVILHVLPPANSMASLLGPIATLHRSVSFWRSRRECITRSARV</sequence>
<reference evidence="4" key="1">
    <citation type="submission" date="2023-01" db="EMBL/GenBank/DDBJ databases">
        <authorList>
            <person name="Van Ghelder C."/>
            <person name="Rancurel C."/>
        </authorList>
    </citation>
    <scope>NUCLEOTIDE SEQUENCE</scope>
    <source>
        <strain evidence="4">CNCM I-4278</strain>
    </source>
</reference>
<dbReference type="PANTHER" id="PTHR31668">
    <property type="entry name" value="GLUCOSE TRANSPORT TRANSCRIPTION REGULATOR RGT1-RELATED-RELATED"/>
    <property type="match status" value="1"/>
</dbReference>
<feature type="region of interest" description="Disordered" evidence="2">
    <location>
        <begin position="53"/>
        <end position="93"/>
    </location>
</feature>
<name>A0A9W4UKK4_9PLEO</name>
<dbReference type="PANTHER" id="PTHR31668:SF4">
    <property type="entry name" value="TRANSCRIPTIONAL ACTIVATOR PROTEIN DAL81"/>
    <property type="match status" value="1"/>
</dbReference>
<comment type="caution">
    <text evidence="4">The sequence shown here is derived from an EMBL/GenBank/DDBJ whole genome shotgun (WGS) entry which is preliminary data.</text>
</comment>
<evidence type="ECO:0000313" key="5">
    <source>
        <dbReference type="Proteomes" id="UP001152607"/>
    </source>
</evidence>
<dbReference type="InterPro" id="IPR036864">
    <property type="entry name" value="Zn2-C6_fun-type_DNA-bd_sf"/>
</dbReference>
<dbReference type="GO" id="GO:0001080">
    <property type="term" value="P:nitrogen catabolite activation of transcription from RNA polymerase II promoter"/>
    <property type="evidence" value="ECO:0007669"/>
    <property type="project" value="TreeGrafter"/>
</dbReference>
<evidence type="ECO:0000256" key="1">
    <source>
        <dbReference type="ARBA" id="ARBA00023242"/>
    </source>
</evidence>
<dbReference type="PROSITE" id="PS00463">
    <property type="entry name" value="ZN2_CY6_FUNGAL_1"/>
    <property type="match status" value="1"/>
</dbReference>
<accession>A0A9W4UKK4</accession>
<keyword evidence="5" id="KW-1185">Reference proteome</keyword>
<evidence type="ECO:0000313" key="4">
    <source>
        <dbReference type="EMBL" id="CAI6337891.1"/>
    </source>
</evidence>
<dbReference type="InterPro" id="IPR050797">
    <property type="entry name" value="Carb_Metab_Trans_Reg"/>
</dbReference>
<feature type="domain" description="Zn(2)-C6 fungal-type" evidence="3">
    <location>
        <begin position="16"/>
        <end position="46"/>
    </location>
</feature>
<dbReference type="AlphaFoldDB" id="A0A9W4UKK4"/>
<evidence type="ECO:0000259" key="3">
    <source>
        <dbReference type="PROSITE" id="PS50048"/>
    </source>
</evidence>
<dbReference type="SUPFAM" id="SSF57701">
    <property type="entry name" value="Zn2/Cys6 DNA-binding domain"/>
    <property type="match status" value="1"/>
</dbReference>
<dbReference type="SMART" id="SM00066">
    <property type="entry name" value="GAL4"/>
    <property type="match status" value="1"/>
</dbReference>
<dbReference type="OrthoDB" id="3915506at2759"/>
<protein>
    <recommendedName>
        <fullName evidence="3">Zn(2)-C6 fungal-type domain-containing protein</fullName>
    </recommendedName>
</protein>
<dbReference type="PROSITE" id="PS50048">
    <property type="entry name" value="ZN2_CY6_FUNGAL_2"/>
    <property type="match status" value="1"/>
</dbReference>
<dbReference type="Gene3D" id="4.10.240.10">
    <property type="entry name" value="Zn(2)-C6 fungal-type DNA-binding domain"/>
    <property type="match status" value="1"/>
</dbReference>
<proteinExistence type="predicted"/>
<dbReference type="EMBL" id="CAOQHR010000007">
    <property type="protein sequence ID" value="CAI6337891.1"/>
    <property type="molecule type" value="Genomic_DNA"/>
</dbReference>
<dbReference type="InterPro" id="IPR001138">
    <property type="entry name" value="Zn2Cys6_DnaBD"/>
</dbReference>
<keyword evidence="1" id="KW-0539">Nucleus</keyword>
<gene>
    <name evidence="4" type="ORF">PDIGIT_LOCUS11009</name>
</gene>
<dbReference type="GO" id="GO:0005634">
    <property type="term" value="C:nucleus"/>
    <property type="evidence" value="ECO:0007669"/>
    <property type="project" value="TreeGrafter"/>
</dbReference>